<dbReference type="FunFam" id="3.40.50.2300:FF:000018">
    <property type="entry name" value="DNA-binding transcriptional regulator NtrC"/>
    <property type="match status" value="1"/>
</dbReference>
<dbReference type="PROSITE" id="PS50110">
    <property type="entry name" value="RESPONSE_REGULATORY"/>
    <property type="match status" value="1"/>
</dbReference>
<dbReference type="Gene3D" id="1.10.10.10">
    <property type="entry name" value="Winged helix-like DNA-binding domain superfamily/Winged helix DNA-binding domain"/>
    <property type="match status" value="1"/>
</dbReference>
<dbReference type="GO" id="GO:0006355">
    <property type="term" value="P:regulation of DNA-templated transcription"/>
    <property type="evidence" value="ECO:0007669"/>
    <property type="project" value="InterPro"/>
</dbReference>
<dbReference type="Pfam" id="PF00196">
    <property type="entry name" value="GerE"/>
    <property type="match status" value="1"/>
</dbReference>
<keyword evidence="1 6" id="KW-0597">Phosphoprotein</keyword>
<dbReference type="PRINTS" id="PR00038">
    <property type="entry name" value="HTHLUXR"/>
</dbReference>
<dbReference type="InterPro" id="IPR036388">
    <property type="entry name" value="WH-like_DNA-bd_sf"/>
</dbReference>
<evidence type="ECO:0000256" key="2">
    <source>
        <dbReference type="ARBA" id="ARBA00023012"/>
    </source>
</evidence>
<dbReference type="SMART" id="SM00421">
    <property type="entry name" value="HTH_LUXR"/>
    <property type="match status" value="1"/>
</dbReference>
<dbReference type="InterPro" id="IPR011006">
    <property type="entry name" value="CheY-like_superfamily"/>
</dbReference>
<organism evidence="9 10">
    <name type="scientific">Nitrosococcus halophilus (strain Nc4)</name>
    <dbReference type="NCBI Taxonomy" id="472759"/>
    <lineage>
        <taxon>Bacteria</taxon>
        <taxon>Pseudomonadati</taxon>
        <taxon>Pseudomonadota</taxon>
        <taxon>Gammaproteobacteria</taxon>
        <taxon>Chromatiales</taxon>
        <taxon>Chromatiaceae</taxon>
        <taxon>Nitrosococcus</taxon>
    </lineage>
</organism>
<evidence type="ECO:0000256" key="5">
    <source>
        <dbReference type="ARBA" id="ARBA00023163"/>
    </source>
</evidence>
<dbReference type="InterPro" id="IPR001789">
    <property type="entry name" value="Sig_transdc_resp-reg_receiver"/>
</dbReference>
<dbReference type="PROSITE" id="PS00622">
    <property type="entry name" value="HTH_LUXR_1"/>
    <property type="match status" value="1"/>
</dbReference>
<evidence type="ECO:0000313" key="9">
    <source>
        <dbReference type="EMBL" id="ADE14690.1"/>
    </source>
</evidence>
<dbReference type="CDD" id="cd06170">
    <property type="entry name" value="LuxR_C_like"/>
    <property type="match status" value="1"/>
</dbReference>
<sequence length="206" mass="23244">MMEETVFIVDDDASIRRSLERLIKSVGFQVESFASAQEFLRREPTIRPAGLVLDVRMPGPSGFDLQDKLAFLHCNLPIIFITGHGTIPLSVRAMKGGAIEFLTKPLDEQYLLDAIHKAVELNRQAMQEQVKITEVQQRLTSLTPRESEVFKLVITGLLNKQIAFKLGRSEKTIKVHRARVMEKMQAKSLAQLVRLAEKMGIQSSED</sequence>
<dbReference type="CDD" id="cd17537">
    <property type="entry name" value="REC_FixJ"/>
    <property type="match status" value="1"/>
</dbReference>
<evidence type="ECO:0000256" key="3">
    <source>
        <dbReference type="ARBA" id="ARBA00023015"/>
    </source>
</evidence>
<evidence type="ECO:0000313" key="10">
    <source>
        <dbReference type="Proteomes" id="UP000001844"/>
    </source>
</evidence>
<dbReference type="Pfam" id="PF00072">
    <property type="entry name" value="Response_reg"/>
    <property type="match status" value="1"/>
</dbReference>
<dbReference type="EMBL" id="CP001798">
    <property type="protein sequence ID" value="ADE14690.1"/>
    <property type="molecule type" value="Genomic_DNA"/>
</dbReference>
<dbReference type="GO" id="GO:0003677">
    <property type="term" value="F:DNA binding"/>
    <property type="evidence" value="ECO:0007669"/>
    <property type="project" value="UniProtKB-KW"/>
</dbReference>
<accession>D5C1Q7</accession>
<keyword evidence="4" id="KW-0238">DNA-binding</keyword>
<dbReference type="Proteomes" id="UP000001844">
    <property type="component" value="Chromosome"/>
</dbReference>
<dbReference type="InterPro" id="IPR000792">
    <property type="entry name" value="Tscrpt_reg_LuxR_C"/>
</dbReference>
<dbReference type="STRING" id="472759.Nhal_1551"/>
<dbReference type="eggNOG" id="COG4566">
    <property type="taxonomic scope" value="Bacteria"/>
</dbReference>
<dbReference type="SMART" id="SM00448">
    <property type="entry name" value="REC"/>
    <property type="match status" value="1"/>
</dbReference>
<dbReference type="AlphaFoldDB" id="D5C1Q7"/>
<protein>
    <submittedName>
        <fullName evidence="9">Response regulator receiver</fullName>
    </submittedName>
</protein>
<dbReference type="RefSeq" id="WP_013032577.1">
    <property type="nucleotide sequence ID" value="NC_013960.1"/>
</dbReference>
<dbReference type="PANTHER" id="PTHR44688:SF16">
    <property type="entry name" value="DNA-BINDING TRANSCRIPTIONAL ACTIVATOR DEVR_DOSR"/>
    <property type="match status" value="1"/>
</dbReference>
<evidence type="ECO:0000256" key="4">
    <source>
        <dbReference type="ARBA" id="ARBA00023125"/>
    </source>
</evidence>
<dbReference type="PROSITE" id="PS50043">
    <property type="entry name" value="HTH_LUXR_2"/>
    <property type="match status" value="1"/>
</dbReference>
<evidence type="ECO:0000259" key="7">
    <source>
        <dbReference type="PROSITE" id="PS50043"/>
    </source>
</evidence>
<name>D5C1Q7_NITHN</name>
<dbReference type="HOGENOM" id="CLU_000445_90_4_6"/>
<feature type="modified residue" description="4-aspartylphosphate" evidence="6">
    <location>
        <position position="54"/>
    </location>
</feature>
<proteinExistence type="predicted"/>
<evidence type="ECO:0000256" key="1">
    <source>
        <dbReference type="ARBA" id="ARBA00022553"/>
    </source>
</evidence>
<reference evidence="10" key="1">
    <citation type="submission" date="2010-04" db="EMBL/GenBank/DDBJ databases">
        <title>Complete genome sequence of Nitrosococcus halophilus Nc4, a salt-adapted, aerobic obligate ammonia-oxidizing sulfur purple bacterium.</title>
        <authorList>
            <consortium name="US DOE Joint Genome Institute"/>
            <person name="Campbell M.A."/>
            <person name="Malfatti S.A."/>
            <person name="Chain P.S.G."/>
            <person name="Heidelberg J.F."/>
            <person name="Ward B.B."/>
            <person name="Klotz M.G."/>
        </authorList>
    </citation>
    <scope>NUCLEOTIDE SEQUENCE [LARGE SCALE GENOMIC DNA]</scope>
    <source>
        <strain evidence="10">Nc4</strain>
    </source>
</reference>
<keyword evidence="3" id="KW-0805">Transcription regulation</keyword>
<gene>
    <name evidence="9" type="ordered locus">Nhal_1551</name>
</gene>
<evidence type="ECO:0000256" key="6">
    <source>
        <dbReference type="PROSITE-ProRule" id="PRU00169"/>
    </source>
</evidence>
<keyword evidence="10" id="KW-1185">Reference proteome</keyword>
<keyword evidence="5" id="KW-0804">Transcription</keyword>
<dbReference type="SUPFAM" id="SSF52172">
    <property type="entry name" value="CheY-like"/>
    <property type="match status" value="1"/>
</dbReference>
<keyword evidence="2" id="KW-0902">Two-component regulatory system</keyword>
<dbReference type="Gene3D" id="3.40.50.2300">
    <property type="match status" value="1"/>
</dbReference>
<feature type="domain" description="HTH luxR-type" evidence="7">
    <location>
        <begin position="135"/>
        <end position="200"/>
    </location>
</feature>
<dbReference type="KEGG" id="nhl:Nhal_1551"/>
<evidence type="ECO:0000259" key="8">
    <source>
        <dbReference type="PROSITE" id="PS50110"/>
    </source>
</evidence>
<dbReference type="GO" id="GO:0000160">
    <property type="term" value="P:phosphorelay signal transduction system"/>
    <property type="evidence" value="ECO:0007669"/>
    <property type="project" value="UniProtKB-KW"/>
</dbReference>
<feature type="domain" description="Response regulatory" evidence="8">
    <location>
        <begin position="5"/>
        <end position="119"/>
    </location>
</feature>
<dbReference type="PANTHER" id="PTHR44688">
    <property type="entry name" value="DNA-BINDING TRANSCRIPTIONAL ACTIVATOR DEVR_DOSR"/>
    <property type="match status" value="1"/>
</dbReference>